<reference evidence="2 3" key="1">
    <citation type="journal article" date="2020" name="ISME J.">
        <title>Uncovering the hidden diversity of litter-decomposition mechanisms in mushroom-forming fungi.</title>
        <authorList>
            <person name="Floudas D."/>
            <person name="Bentzer J."/>
            <person name="Ahren D."/>
            <person name="Johansson T."/>
            <person name="Persson P."/>
            <person name="Tunlid A."/>
        </authorList>
    </citation>
    <scope>NUCLEOTIDE SEQUENCE [LARGE SCALE GENOMIC DNA]</scope>
    <source>
        <strain evidence="2 3">CBS 661.87</strain>
    </source>
</reference>
<evidence type="ECO:0000313" key="2">
    <source>
        <dbReference type="EMBL" id="KAF5379526.1"/>
    </source>
</evidence>
<dbReference type="OrthoDB" id="3265684at2759"/>
<keyword evidence="3" id="KW-1185">Reference proteome</keyword>
<organism evidence="2 3">
    <name type="scientific">Tricholomella constricta</name>
    <dbReference type="NCBI Taxonomy" id="117010"/>
    <lineage>
        <taxon>Eukaryota</taxon>
        <taxon>Fungi</taxon>
        <taxon>Dikarya</taxon>
        <taxon>Basidiomycota</taxon>
        <taxon>Agaricomycotina</taxon>
        <taxon>Agaricomycetes</taxon>
        <taxon>Agaricomycetidae</taxon>
        <taxon>Agaricales</taxon>
        <taxon>Tricholomatineae</taxon>
        <taxon>Lyophyllaceae</taxon>
        <taxon>Tricholomella</taxon>
    </lineage>
</organism>
<accession>A0A8H5HAA6</accession>
<evidence type="ECO:0000256" key="1">
    <source>
        <dbReference type="SAM" id="MobiDB-lite"/>
    </source>
</evidence>
<protein>
    <submittedName>
        <fullName evidence="2">Uncharacterized protein</fullName>
    </submittedName>
</protein>
<comment type="caution">
    <text evidence="2">The sequence shown here is derived from an EMBL/GenBank/DDBJ whole genome shotgun (WGS) entry which is preliminary data.</text>
</comment>
<feature type="compositionally biased region" description="Acidic residues" evidence="1">
    <location>
        <begin position="302"/>
        <end position="313"/>
    </location>
</feature>
<proteinExistence type="predicted"/>
<feature type="region of interest" description="Disordered" evidence="1">
    <location>
        <begin position="291"/>
        <end position="328"/>
    </location>
</feature>
<dbReference type="AlphaFoldDB" id="A0A8H5HAA6"/>
<gene>
    <name evidence="2" type="ORF">D9615_006508</name>
</gene>
<sequence>MPKRSRADPDISSLFERLFDIANTSKLTDDVNLNFLKNLKHQALSAAAAEEASERRAAKDFPLDETVKVFGLSYKAGLRQSAKHRWEIEASPDLTTFTPSPCIVTLMENYTDIYDRSSQAACRIGVDLVLCECLAVMASWLDLLLAILLKRKTSREAIRQPSQRMADVHRHLGIPSKSTAKFHSPTWKAPNRLFHSLILCVEAKFHGSIFHAFTQLVVYLACLRQSRSNRGRSDTSVYGVATDGLSYIFVTITHEGVVKLSKVFDVLQGELPLVLGCLRYILEKAMSMIPNSTPEKGRSESDESEVDADPLIDVDDHPNLPSDYDFEE</sequence>
<dbReference type="Proteomes" id="UP000565441">
    <property type="component" value="Unassembled WGS sequence"/>
</dbReference>
<name>A0A8H5HAA6_9AGAR</name>
<evidence type="ECO:0000313" key="3">
    <source>
        <dbReference type="Proteomes" id="UP000565441"/>
    </source>
</evidence>
<dbReference type="EMBL" id="JAACJP010000016">
    <property type="protein sequence ID" value="KAF5379526.1"/>
    <property type="molecule type" value="Genomic_DNA"/>
</dbReference>